<evidence type="ECO:0000313" key="1">
    <source>
        <dbReference type="EMBL" id="NEI71021.1"/>
    </source>
</evidence>
<gene>
    <name evidence="1" type="ORF">GR212_15690</name>
</gene>
<accession>A0A6L9U698</accession>
<dbReference type="EMBL" id="WUEY01000006">
    <property type="protein sequence ID" value="NEI71021.1"/>
    <property type="molecule type" value="Genomic_DNA"/>
</dbReference>
<protein>
    <submittedName>
        <fullName evidence="1">Uncharacterized protein</fullName>
    </submittedName>
</protein>
<comment type="caution">
    <text evidence="1">The sequence shown here is derived from an EMBL/GenBank/DDBJ whole genome shotgun (WGS) entry which is preliminary data.</text>
</comment>
<name>A0A6L9U698_9HYPH</name>
<dbReference type="AlphaFoldDB" id="A0A6L9U698"/>
<sequence>MKVFASIRRWLADVRYRRLVHQVALHHHRAGAIAPYAIAAHELYLRRKLEDFRDFASQRYIEERSLTLNEIKQEWLNLVVKPMAKSEFTRDDAKALKAAIVAIGHNEAFVGEARAVYQDDLRQAIDSAKQGSVYKPSSV</sequence>
<reference evidence="1 2" key="1">
    <citation type="submission" date="2019-12" db="EMBL/GenBank/DDBJ databases">
        <title>Rhizobium genotypes associated with high levels of biological nitrogen fixation by grain legumes in a temperate-maritime cropping system.</title>
        <authorList>
            <person name="Maluk M."/>
            <person name="Francesc Ferrando Molina F."/>
            <person name="Lopez Del Egido L."/>
            <person name="Lafos M."/>
            <person name="Langarica-Fuentes A."/>
            <person name="Gebre Yohannes G."/>
            <person name="Young M.W."/>
            <person name="Martin P."/>
            <person name="Gantlett R."/>
            <person name="Kenicer G."/>
            <person name="Hawes C."/>
            <person name="Begg G.S."/>
            <person name="Quilliam R.S."/>
            <person name="Squire G.R."/>
            <person name="Poole P.S."/>
            <person name="Young P.W."/>
            <person name="Iannetta P.M."/>
            <person name="James E.K."/>
        </authorList>
    </citation>
    <scope>NUCLEOTIDE SEQUENCE [LARGE SCALE GENOMIC DNA]</scope>
    <source>
        <strain evidence="1 2">JHI1118</strain>
    </source>
</reference>
<proteinExistence type="predicted"/>
<dbReference type="Proteomes" id="UP000483035">
    <property type="component" value="Unassembled WGS sequence"/>
</dbReference>
<evidence type="ECO:0000313" key="2">
    <source>
        <dbReference type="Proteomes" id="UP000483035"/>
    </source>
</evidence>
<organism evidence="1 2">
    <name type="scientific">Rhizobium lusitanum</name>
    <dbReference type="NCBI Taxonomy" id="293958"/>
    <lineage>
        <taxon>Bacteria</taxon>
        <taxon>Pseudomonadati</taxon>
        <taxon>Pseudomonadota</taxon>
        <taxon>Alphaproteobacteria</taxon>
        <taxon>Hyphomicrobiales</taxon>
        <taxon>Rhizobiaceae</taxon>
        <taxon>Rhizobium/Agrobacterium group</taxon>
        <taxon>Rhizobium</taxon>
    </lineage>
</organism>
<dbReference type="RefSeq" id="WP_163987503.1">
    <property type="nucleotide sequence ID" value="NZ_WUEY01000006.1"/>
</dbReference>